<name>A0A2S7WS86_9FLAO</name>
<dbReference type="PRINTS" id="PR00344">
    <property type="entry name" value="BCTRLSENSOR"/>
</dbReference>
<feature type="domain" description="Histidine kinase" evidence="8">
    <location>
        <begin position="568"/>
        <end position="651"/>
    </location>
</feature>
<keyword evidence="6" id="KW-0175">Coiled coil</keyword>
<dbReference type="PANTHER" id="PTHR24421:SF10">
    <property type="entry name" value="NITRATE_NITRITE SENSOR PROTEIN NARQ"/>
    <property type="match status" value="1"/>
</dbReference>
<keyword evidence="3" id="KW-0808">Transferase</keyword>
<gene>
    <name evidence="9" type="ORF">BTO18_13800</name>
</gene>
<dbReference type="Proteomes" id="UP000238882">
    <property type="component" value="Unassembled WGS sequence"/>
</dbReference>
<evidence type="ECO:0000313" key="9">
    <source>
        <dbReference type="EMBL" id="PQJ80182.1"/>
    </source>
</evidence>
<dbReference type="Gene3D" id="1.25.40.10">
    <property type="entry name" value="Tetratricopeptide repeat domain"/>
    <property type="match status" value="2"/>
</dbReference>
<reference evidence="9 10" key="1">
    <citation type="submission" date="2016-12" db="EMBL/GenBank/DDBJ databases">
        <title>Trade-off between light-utilization and light-protection in marine flavobacteria.</title>
        <authorList>
            <person name="Kumagai Y."/>
            <person name="Yoshizawa S."/>
            <person name="Kogure K."/>
            <person name="Iwasaki W."/>
        </authorList>
    </citation>
    <scope>NUCLEOTIDE SEQUENCE [LARGE SCALE GENOMIC DNA]</scope>
    <source>
        <strain evidence="9 10">NBRC 108759</strain>
    </source>
</reference>
<organism evidence="9 10">
    <name type="scientific">Polaribacter porphyrae</name>
    <dbReference type="NCBI Taxonomy" id="1137780"/>
    <lineage>
        <taxon>Bacteria</taxon>
        <taxon>Pseudomonadati</taxon>
        <taxon>Bacteroidota</taxon>
        <taxon>Flavobacteriia</taxon>
        <taxon>Flavobacteriales</taxon>
        <taxon>Flavobacteriaceae</taxon>
    </lineage>
</organism>
<dbReference type="CDD" id="cd16917">
    <property type="entry name" value="HATPase_UhpB-NarQ-NarX-like"/>
    <property type="match status" value="1"/>
</dbReference>
<evidence type="ECO:0000256" key="6">
    <source>
        <dbReference type="SAM" id="Coils"/>
    </source>
</evidence>
<dbReference type="Pfam" id="PF02518">
    <property type="entry name" value="HATPase_c"/>
    <property type="match status" value="1"/>
</dbReference>
<dbReference type="InterPro" id="IPR004358">
    <property type="entry name" value="Sig_transdc_His_kin-like_C"/>
</dbReference>
<protein>
    <recommendedName>
        <fullName evidence="2">histidine kinase</fullName>
        <ecNumber evidence="2">2.7.13.3</ecNumber>
    </recommendedName>
</protein>
<keyword evidence="4" id="KW-0418">Kinase</keyword>
<feature type="transmembrane region" description="Helical" evidence="7">
    <location>
        <begin position="424"/>
        <end position="444"/>
    </location>
</feature>
<dbReference type="SUPFAM" id="SSF48452">
    <property type="entry name" value="TPR-like"/>
    <property type="match status" value="2"/>
</dbReference>
<accession>A0A2S7WS86</accession>
<dbReference type="Gene3D" id="3.30.565.10">
    <property type="entry name" value="Histidine kinase-like ATPase, C-terminal domain"/>
    <property type="match status" value="1"/>
</dbReference>
<proteinExistence type="predicted"/>
<keyword evidence="10" id="KW-1185">Reference proteome</keyword>
<dbReference type="AlphaFoldDB" id="A0A2S7WS86"/>
<dbReference type="SMART" id="SM00387">
    <property type="entry name" value="HATPase_c"/>
    <property type="match status" value="1"/>
</dbReference>
<dbReference type="InterPro" id="IPR036890">
    <property type="entry name" value="HATPase_C_sf"/>
</dbReference>
<keyword evidence="7" id="KW-0472">Membrane</keyword>
<dbReference type="InterPro" id="IPR019734">
    <property type="entry name" value="TPR_rpt"/>
</dbReference>
<feature type="coiled-coil region" evidence="6">
    <location>
        <begin position="390"/>
        <end position="424"/>
    </location>
</feature>
<dbReference type="GO" id="GO:0000160">
    <property type="term" value="P:phosphorelay signal transduction system"/>
    <property type="evidence" value="ECO:0007669"/>
    <property type="project" value="UniProtKB-KW"/>
</dbReference>
<comment type="caution">
    <text evidence="9">The sequence shown here is derived from an EMBL/GenBank/DDBJ whole genome shotgun (WGS) entry which is preliminary data.</text>
</comment>
<evidence type="ECO:0000313" key="10">
    <source>
        <dbReference type="Proteomes" id="UP000238882"/>
    </source>
</evidence>
<evidence type="ECO:0000256" key="4">
    <source>
        <dbReference type="ARBA" id="ARBA00022777"/>
    </source>
</evidence>
<dbReference type="EMBL" id="MSCN01000001">
    <property type="protein sequence ID" value="PQJ80182.1"/>
    <property type="molecule type" value="Genomic_DNA"/>
</dbReference>
<evidence type="ECO:0000256" key="7">
    <source>
        <dbReference type="SAM" id="Phobius"/>
    </source>
</evidence>
<sequence length="652" mass="76642">MVNQGVFYMKKIIFILLFIINQSFSFGQDDSIPNLLKAYKQTKDSTLIQKALRIANKKKNDSLIREVNIVYGIESYRKNDLKNLKKSEINLLRNYKRFYDSLSLAKYYHYKALNFRKRYVTDSCFYYYHKSKNISILLKDSLAVGRRLLSMARIQEREKDYLGSEITSIKALRYLEPIKPNRYVSYCYNNLGLILSKMGRYNNARQNYLKSYKIGYLNNDLKLLNVYIDYHNNTASTYQLEKFYEKSNEYYLKIIKDSIKKKSPTRFYNGIENIAYNNFKIGKYNEALKGFLKTYNYRKSINDTRRLTTSYSILAEYYLSQKNYKKAKNYALMGVRTAKKTNYTKRILENYNYLSKIEKGEKGKSYLRKIIKLNDSILTSERNLKDQFAKIIYETEKKELENNSLKAENEKKELQLEKEQQQKVIGWLVASGFLLILAFGYVIVTNRRKKLLFESKLKQVEAREKERQQIAKSLHDEVAGDIRVLHKKLAQNNLIEESKELDRVKENVRNLSHQLSSVSFDEVSFKDQIVNLMSDYFDANFSIKVHGINTVNWATINKSIKRTLFLSIRESIQNAEKYANAKIVILDFTETKKEIILKIKDDGIGFDLKKQKSGIGLKNMKERIEDISGIFMIESEENKGTTLIIRIPKNGK</sequence>
<dbReference type="PANTHER" id="PTHR24421">
    <property type="entry name" value="NITRATE/NITRITE SENSOR PROTEIN NARX-RELATED"/>
    <property type="match status" value="1"/>
</dbReference>
<keyword evidence="7" id="KW-0812">Transmembrane</keyword>
<dbReference type="SUPFAM" id="SSF55874">
    <property type="entry name" value="ATPase domain of HSP90 chaperone/DNA topoisomerase II/histidine kinase"/>
    <property type="match status" value="1"/>
</dbReference>
<evidence type="ECO:0000256" key="2">
    <source>
        <dbReference type="ARBA" id="ARBA00012438"/>
    </source>
</evidence>
<feature type="coiled-coil region" evidence="6">
    <location>
        <begin position="487"/>
        <end position="514"/>
    </location>
</feature>
<dbReference type="InterPro" id="IPR003594">
    <property type="entry name" value="HATPase_dom"/>
</dbReference>
<evidence type="ECO:0000256" key="5">
    <source>
        <dbReference type="ARBA" id="ARBA00023012"/>
    </source>
</evidence>
<comment type="catalytic activity">
    <reaction evidence="1">
        <text>ATP + protein L-histidine = ADP + protein N-phospho-L-histidine.</text>
        <dbReference type="EC" id="2.7.13.3"/>
    </reaction>
</comment>
<evidence type="ECO:0000256" key="3">
    <source>
        <dbReference type="ARBA" id="ARBA00022679"/>
    </source>
</evidence>
<dbReference type="PROSITE" id="PS50109">
    <property type="entry name" value="HIS_KIN"/>
    <property type="match status" value="1"/>
</dbReference>
<dbReference type="EC" id="2.7.13.3" evidence="2"/>
<keyword evidence="7" id="KW-1133">Transmembrane helix</keyword>
<dbReference type="SMART" id="SM00028">
    <property type="entry name" value="TPR"/>
    <property type="match status" value="2"/>
</dbReference>
<keyword evidence="5" id="KW-0902">Two-component regulatory system</keyword>
<dbReference type="InterPro" id="IPR011990">
    <property type="entry name" value="TPR-like_helical_dom_sf"/>
</dbReference>
<dbReference type="InterPro" id="IPR050482">
    <property type="entry name" value="Sensor_HK_TwoCompSys"/>
</dbReference>
<evidence type="ECO:0000256" key="1">
    <source>
        <dbReference type="ARBA" id="ARBA00000085"/>
    </source>
</evidence>
<evidence type="ECO:0000259" key="8">
    <source>
        <dbReference type="PROSITE" id="PS50109"/>
    </source>
</evidence>
<dbReference type="InterPro" id="IPR005467">
    <property type="entry name" value="His_kinase_dom"/>
</dbReference>
<dbReference type="GO" id="GO:0004673">
    <property type="term" value="F:protein histidine kinase activity"/>
    <property type="evidence" value="ECO:0007669"/>
    <property type="project" value="UniProtKB-EC"/>
</dbReference>